<dbReference type="InterPro" id="IPR036291">
    <property type="entry name" value="NAD(P)-bd_dom_sf"/>
</dbReference>
<dbReference type="PANTHER" id="PTHR43350">
    <property type="entry name" value="NAD-DEPENDENT ALCOHOL DEHYDROGENASE"/>
    <property type="match status" value="1"/>
</dbReference>
<proteinExistence type="inferred from homology"/>
<dbReference type="Gene3D" id="3.90.180.10">
    <property type="entry name" value="Medium-chain alcohol dehydrogenases, catalytic domain"/>
    <property type="match status" value="1"/>
</dbReference>
<evidence type="ECO:0000256" key="4">
    <source>
        <dbReference type="ARBA" id="ARBA00022833"/>
    </source>
</evidence>
<organism evidence="7 8">
    <name type="scientific">Caldibacillus debilis</name>
    <dbReference type="NCBI Taxonomy" id="301148"/>
    <lineage>
        <taxon>Bacteria</taxon>
        <taxon>Bacillati</taxon>
        <taxon>Bacillota</taxon>
        <taxon>Bacilli</taxon>
        <taxon>Bacillales</taxon>
        <taxon>Bacillaceae</taxon>
        <taxon>Caldibacillus</taxon>
    </lineage>
</organism>
<evidence type="ECO:0000256" key="2">
    <source>
        <dbReference type="ARBA" id="ARBA00008072"/>
    </source>
</evidence>
<comment type="similarity">
    <text evidence="2">Belongs to the zinc-containing alcohol dehydrogenase family.</text>
</comment>
<sequence>MKVVVSSDRTVRLEERDIPKIKDHYVLIKTKYSAISPGTELSQIETSDGRKVCLGYSAMGEAVEVGEGVDRIAKGDYVACYGAPYVQHAEYLLVPKTLCCKVPDHVDPKAAALGGLGAIAIHALRTANLQFGEWALVAGLGILGQLIAQIAHASLYRVIPYDVSEARAESFRQTAGIPAFTTLRDLEATIERETKGYGVDAVLLCAGGKHSPLTGDSLNWVRDKGKVVIVGDIEPVFPRERMFAKEAEILISRAGGPGRYDPVFEKQAVDYPYGFVRWTEGRNVEEFIRIVAEGRINVSPYLTEVVGLDQIEDAYAELVDKQSPVLTKIIKYE</sequence>
<comment type="caution">
    <text evidence="7">The sequence shown here is derived from an EMBL/GenBank/DDBJ whole genome shotgun (WGS) entry which is preliminary data.</text>
</comment>
<keyword evidence="3" id="KW-0479">Metal-binding</keyword>
<dbReference type="InterPro" id="IPR013154">
    <property type="entry name" value="ADH-like_N"/>
</dbReference>
<dbReference type="RefSeq" id="WP_061568132.1">
    <property type="nucleotide sequence ID" value="NZ_LQYT01000013.1"/>
</dbReference>
<dbReference type="Pfam" id="PF08240">
    <property type="entry name" value="ADH_N"/>
    <property type="match status" value="1"/>
</dbReference>
<evidence type="ECO:0000313" key="8">
    <source>
        <dbReference type="Proteomes" id="UP000075683"/>
    </source>
</evidence>
<reference evidence="7 8" key="1">
    <citation type="submission" date="2016-01" db="EMBL/GenBank/DDBJ databases">
        <title>Draft Genome Sequences of Seven Thermophilic Sporeformers Isolated from Foods.</title>
        <authorList>
            <person name="Berendsen E.M."/>
            <person name="Wells-Bennik M.H."/>
            <person name="Krawcyk A.O."/>
            <person name="De Jong A."/>
            <person name="Holsappel S."/>
            <person name="Eijlander R.T."/>
            <person name="Kuipers O.P."/>
        </authorList>
    </citation>
    <scope>NUCLEOTIDE SEQUENCE [LARGE SCALE GENOMIC DNA]</scope>
    <source>
        <strain evidence="7 8">B4135</strain>
    </source>
</reference>
<evidence type="ECO:0000256" key="1">
    <source>
        <dbReference type="ARBA" id="ARBA00001947"/>
    </source>
</evidence>
<dbReference type="STRING" id="301148.B4135_1438"/>
<evidence type="ECO:0000256" key="3">
    <source>
        <dbReference type="ARBA" id="ARBA00022723"/>
    </source>
</evidence>
<dbReference type="SMART" id="SM00829">
    <property type="entry name" value="PKS_ER"/>
    <property type="match status" value="1"/>
</dbReference>
<gene>
    <name evidence="7" type="ORF">B4135_1438</name>
</gene>
<dbReference type="SUPFAM" id="SSF51735">
    <property type="entry name" value="NAD(P)-binding Rossmann-fold domains"/>
    <property type="match status" value="1"/>
</dbReference>
<dbReference type="AlphaFoldDB" id="A0A150MC55"/>
<comment type="cofactor">
    <cofactor evidence="1">
        <name>Zn(2+)</name>
        <dbReference type="ChEBI" id="CHEBI:29105"/>
    </cofactor>
</comment>
<dbReference type="PANTHER" id="PTHR43350:SF19">
    <property type="entry name" value="D-GULOSIDE 3-DEHYDROGENASE"/>
    <property type="match status" value="1"/>
</dbReference>
<dbReference type="OrthoDB" id="9781031at2"/>
<dbReference type="Proteomes" id="UP000075683">
    <property type="component" value="Unassembled WGS sequence"/>
</dbReference>
<evidence type="ECO:0000259" key="6">
    <source>
        <dbReference type="SMART" id="SM00829"/>
    </source>
</evidence>
<dbReference type="GO" id="GO:0046872">
    <property type="term" value="F:metal ion binding"/>
    <property type="evidence" value="ECO:0007669"/>
    <property type="project" value="UniProtKB-KW"/>
</dbReference>
<dbReference type="CDD" id="cd08255">
    <property type="entry name" value="2-desacetyl-2-hydroxyethyl_bacteriochlorophyllide_like"/>
    <property type="match status" value="1"/>
</dbReference>
<dbReference type="Pfam" id="PF00107">
    <property type="entry name" value="ADH_zinc_N"/>
    <property type="match status" value="1"/>
</dbReference>
<dbReference type="InterPro" id="IPR011032">
    <property type="entry name" value="GroES-like_sf"/>
</dbReference>
<evidence type="ECO:0000256" key="5">
    <source>
        <dbReference type="ARBA" id="ARBA00023002"/>
    </source>
</evidence>
<keyword evidence="5" id="KW-0560">Oxidoreductase</keyword>
<dbReference type="GO" id="GO:0016491">
    <property type="term" value="F:oxidoreductase activity"/>
    <property type="evidence" value="ECO:0007669"/>
    <property type="project" value="UniProtKB-KW"/>
</dbReference>
<name>A0A150MC55_9BACI</name>
<keyword evidence="4" id="KW-0862">Zinc</keyword>
<dbReference type="InterPro" id="IPR013149">
    <property type="entry name" value="ADH-like_C"/>
</dbReference>
<accession>A0A150MC55</accession>
<feature type="domain" description="Enoyl reductase (ER)" evidence="6">
    <location>
        <begin position="6"/>
        <end position="326"/>
    </location>
</feature>
<dbReference type="EMBL" id="LQYT01000013">
    <property type="protein sequence ID" value="KYD22093.1"/>
    <property type="molecule type" value="Genomic_DNA"/>
</dbReference>
<dbReference type="SUPFAM" id="SSF50129">
    <property type="entry name" value="GroES-like"/>
    <property type="match status" value="1"/>
</dbReference>
<dbReference type="PATRIC" id="fig|301148.3.peg.847"/>
<dbReference type="InterPro" id="IPR020843">
    <property type="entry name" value="ER"/>
</dbReference>
<protein>
    <recommendedName>
        <fullName evidence="6">Enoyl reductase (ER) domain-containing protein</fullName>
    </recommendedName>
</protein>
<evidence type="ECO:0000313" key="7">
    <source>
        <dbReference type="EMBL" id="KYD22093.1"/>
    </source>
</evidence>